<dbReference type="Proteomes" id="UP001218188">
    <property type="component" value="Unassembled WGS sequence"/>
</dbReference>
<feature type="non-terminal residue" evidence="1">
    <location>
        <position position="1"/>
    </location>
</feature>
<gene>
    <name evidence="1" type="ORF">C8F04DRAFT_874437</name>
</gene>
<dbReference type="InterPro" id="IPR041078">
    <property type="entry name" value="Plavaka"/>
</dbReference>
<sequence length="95" mass="10759">LLQKQLPPGSTLLDTFLSSDKTAMTGDRSAYPMLISLADIDMDFRMKASHHEFFLLSLLPITIFWEKDPTIRGVLASRPFHAIPDFILEPLKRTA</sequence>
<protein>
    <submittedName>
        <fullName evidence="1">Uncharacterized protein</fullName>
    </submittedName>
</protein>
<proteinExistence type="predicted"/>
<reference evidence="1" key="1">
    <citation type="submission" date="2023-03" db="EMBL/GenBank/DDBJ databases">
        <title>Massive genome expansion in bonnet fungi (Mycena s.s.) driven by repeated elements and novel gene families across ecological guilds.</title>
        <authorList>
            <consortium name="Lawrence Berkeley National Laboratory"/>
            <person name="Harder C.B."/>
            <person name="Miyauchi S."/>
            <person name="Viragh M."/>
            <person name="Kuo A."/>
            <person name="Thoen E."/>
            <person name="Andreopoulos B."/>
            <person name="Lu D."/>
            <person name="Skrede I."/>
            <person name="Drula E."/>
            <person name="Henrissat B."/>
            <person name="Morin E."/>
            <person name="Kohler A."/>
            <person name="Barry K."/>
            <person name="LaButti K."/>
            <person name="Morin E."/>
            <person name="Salamov A."/>
            <person name="Lipzen A."/>
            <person name="Mereny Z."/>
            <person name="Hegedus B."/>
            <person name="Baldrian P."/>
            <person name="Stursova M."/>
            <person name="Weitz H."/>
            <person name="Taylor A."/>
            <person name="Grigoriev I.V."/>
            <person name="Nagy L.G."/>
            <person name="Martin F."/>
            <person name="Kauserud H."/>
        </authorList>
    </citation>
    <scope>NUCLEOTIDE SEQUENCE</scope>
    <source>
        <strain evidence="1">CBHHK200</strain>
    </source>
</reference>
<dbReference type="Pfam" id="PF18759">
    <property type="entry name" value="Plavaka"/>
    <property type="match status" value="1"/>
</dbReference>
<comment type="caution">
    <text evidence="1">The sequence shown here is derived from an EMBL/GenBank/DDBJ whole genome shotgun (WGS) entry which is preliminary data.</text>
</comment>
<evidence type="ECO:0000313" key="2">
    <source>
        <dbReference type="Proteomes" id="UP001218188"/>
    </source>
</evidence>
<accession>A0AAD6WUG3</accession>
<dbReference type="EMBL" id="JARJCM010000181">
    <property type="protein sequence ID" value="KAJ7023856.1"/>
    <property type="molecule type" value="Genomic_DNA"/>
</dbReference>
<dbReference type="AlphaFoldDB" id="A0AAD6WUG3"/>
<organism evidence="1 2">
    <name type="scientific">Mycena alexandri</name>
    <dbReference type="NCBI Taxonomy" id="1745969"/>
    <lineage>
        <taxon>Eukaryota</taxon>
        <taxon>Fungi</taxon>
        <taxon>Dikarya</taxon>
        <taxon>Basidiomycota</taxon>
        <taxon>Agaricomycotina</taxon>
        <taxon>Agaricomycetes</taxon>
        <taxon>Agaricomycetidae</taxon>
        <taxon>Agaricales</taxon>
        <taxon>Marasmiineae</taxon>
        <taxon>Mycenaceae</taxon>
        <taxon>Mycena</taxon>
    </lineage>
</organism>
<evidence type="ECO:0000313" key="1">
    <source>
        <dbReference type="EMBL" id="KAJ7023856.1"/>
    </source>
</evidence>
<feature type="non-terminal residue" evidence="1">
    <location>
        <position position="95"/>
    </location>
</feature>
<keyword evidence="2" id="KW-1185">Reference proteome</keyword>
<name>A0AAD6WUG3_9AGAR</name>